<dbReference type="EMBL" id="UARW01000010">
    <property type="protein sequence ID" value="SQD01477.1"/>
    <property type="molecule type" value="Genomic_DNA"/>
</dbReference>
<dbReference type="InterPro" id="IPR029056">
    <property type="entry name" value="Ribokinase-like"/>
</dbReference>
<dbReference type="EC" id="2.7.1.-" evidence="1"/>
<organism evidence="1 2">
    <name type="scientific">Escherichia coli</name>
    <dbReference type="NCBI Taxonomy" id="562"/>
    <lineage>
        <taxon>Bacteria</taxon>
        <taxon>Pseudomonadati</taxon>
        <taxon>Pseudomonadota</taxon>
        <taxon>Gammaproteobacteria</taxon>
        <taxon>Enterobacterales</taxon>
        <taxon>Enterobacteriaceae</taxon>
        <taxon>Escherichia</taxon>
    </lineage>
</organism>
<protein>
    <submittedName>
        <fullName evidence="1">Bifunctional protein HldE [includes: D-beta-D-heptose 7-phosphate kinase D-beta-D-heptose 1-phosphate adenosyltransferase]</fullName>
        <ecNumber evidence="1">2.7.1.-</ecNumber>
    </submittedName>
</protein>
<name>A0A2X3JQS9_ECOLX</name>
<dbReference type="AlphaFoldDB" id="A0A2X3JQS9"/>
<dbReference type="Gene3D" id="3.40.1190.20">
    <property type="match status" value="1"/>
</dbReference>
<accession>A0A2X3JQS9</accession>
<keyword evidence="1" id="KW-0418">Kinase</keyword>
<evidence type="ECO:0000313" key="1">
    <source>
        <dbReference type="EMBL" id="SQD01477.1"/>
    </source>
</evidence>
<keyword evidence="1" id="KW-0808">Transferase</keyword>
<sequence>MKVTLPEFERAGVMVVGDVMLDRYWYGPTAVSRRKRRCPWLKSIPSKNVRAARLTWQ</sequence>
<evidence type="ECO:0000313" key="2">
    <source>
        <dbReference type="Proteomes" id="UP000250991"/>
    </source>
</evidence>
<proteinExistence type="predicted"/>
<gene>
    <name evidence="1" type="primary">hldE_1</name>
    <name evidence="1" type="ORF">NCTC8009_01905</name>
</gene>
<dbReference type="Proteomes" id="UP000250991">
    <property type="component" value="Unassembled WGS sequence"/>
</dbReference>
<reference evidence="1 2" key="1">
    <citation type="submission" date="2018-06" db="EMBL/GenBank/DDBJ databases">
        <authorList>
            <consortium name="Pathogen Informatics"/>
            <person name="Doyle S."/>
        </authorList>
    </citation>
    <scope>NUCLEOTIDE SEQUENCE [LARGE SCALE GENOMIC DNA]</scope>
    <source>
        <strain evidence="1 2">NCTC8009</strain>
    </source>
</reference>
<dbReference type="GO" id="GO:0016301">
    <property type="term" value="F:kinase activity"/>
    <property type="evidence" value="ECO:0007669"/>
    <property type="project" value="UniProtKB-KW"/>
</dbReference>